<dbReference type="EMBL" id="LIBJ01000021">
    <property type="protein sequence ID" value="KRO49313.1"/>
    <property type="molecule type" value="Genomic_DNA"/>
</dbReference>
<name>A0A0R2QGF2_9ACTN</name>
<accession>A0A0R2QGF2</accession>
<evidence type="ECO:0000256" key="1">
    <source>
        <dbReference type="SAM" id="MobiDB-lite"/>
    </source>
</evidence>
<feature type="region of interest" description="Disordered" evidence="1">
    <location>
        <begin position="1"/>
        <end position="32"/>
    </location>
</feature>
<dbReference type="AlphaFoldDB" id="A0A0R2QGF2"/>
<dbReference type="Proteomes" id="UP000051017">
    <property type="component" value="Unassembled WGS sequence"/>
</dbReference>
<evidence type="ECO:0000313" key="3">
    <source>
        <dbReference type="Proteomes" id="UP000051017"/>
    </source>
</evidence>
<comment type="caution">
    <text evidence="2">The sequence shown here is derived from an EMBL/GenBank/DDBJ whole genome shotgun (WGS) entry which is preliminary data.</text>
</comment>
<gene>
    <name evidence="2" type="ORF">ABR75_07600</name>
</gene>
<reference evidence="2 3" key="1">
    <citation type="submission" date="2015-10" db="EMBL/GenBank/DDBJ databases">
        <title>Metagenome-Assembled Genomes uncover a global brackish microbiome.</title>
        <authorList>
            <person name="Hugerth L.W."/>
            <person name="Larsson J."/>
            <person name="Alneberg J."/>
            <person name="Lindh M.V."/>
            <person name="Legrand C."/>
            <person name="Pinhassi J."/>
            <person name="Andersson A.F."/>
        </authorList>
    </citation>
    <scope>NUCLEOTIDE SEQUENCE [LARGE SCALE GENOMIC DNA]</scope>
    <source>
        <strain evidence="2">BACL6 MAG-120924-bin43</strain>
    </source>
</reference>
<proteinExistence type="predicted"/>
<sequence length="174" mass="19131">MAAPKHTPVLPTNNPRIYTSPEHVPGSWTVDRPGMLDGRQPRGTSLGNQGPDQGYVLTLARRVRKNVRIKEGESVDDAIQGTIAIALSRASQFGRAPVMHDLTFALTIWGWLLDSPPADLVAKRRVLFSGLGHATHHYAEIRLLVDMVPATTYQLTNDQLTKSMPMSWRALTGA</sequence>
<protein>
    <submittedName>
        <fullName evidence="2">Uncharacterized protein</fullName>
    </submittedName>
</protein>
<organism evidence="2 3">
    <name type="scientific">Acidimicrobiia bacterium BACL6 MAG-120924-bin43</name>
    <dbReference type="NCBI Taxonomy" id="1655583"/>
    <lineage>
        <taxon>Bacteria</taxon>
        <taxon>Bacillati</taxon>
        <taxon>Actinomycetota</taxon>
        <taxon>Acidimicrobiia</taxon>
        <taxon>acIV cluster</taxon>
    </lineage>
</organism>
<evidence type="ECO:0000313" key="2">
    <source>
        <dbReference type="EMBL" id="KRO49313.1"/>
    </source>
</evidence>